<dbReference type="AlphaFoldDB" id="A0A8R1IMQ0"/>
<dbReference type="InterPro" id="IPR003582">
    <property type="entry name" value="ShKT_dom"/>
</dbReference>
<feature type="chain" id="PRO_5035746830" description="ShKT domain-containing protein" evidence="3">
    <location>
        <begin position="18"/>
        <end position="254"/>
    </location>
</feature>
<evidence type="ECO:0000256" key="1">
    <source>
        <dbReference type="PROSITE-ProRule" id="PRU01005"/>
    </source>
</evidence>
<organism evidence="5 6">
    <name type="scientific">Caenorhabditis japonica</name>
    <dbReference type="NCBI Taxonomy" id="281687"/>
    <lineage>
        <taxon>Eukaryota</taxon>
        <taxon>Metazoa</taxon>
        <taxon>Ecdysozoa</taxon>
        <taxon>Nematoda</taxon>
        <taxon>Chromadorea</taxon>
        <taxon>Rhabditida</taxon>
        <taxon>Rhabditina</taxon>
        <taxon>Rhabditomorpha</taxon>
        <taxon>Rhabditoidea</taxon>
        <taxon>Rhabditidae</taxon>
        <taxon>Peloderinae</taxon>
        <taxon>Caenorhabditis</taxon>
    </lineage>
</organism>
<dbReference type="Proteomes" id="UP000005237">
    <property type="component" value="Unassembled WGS sequence"/>
</dbReference>
<keyword evidence="1" id="KW-1015">Disulfide bond</keyword>
<name>A0A8R1IMQ0_CAEJA</name>
<keyword evidence="6" id="KW-1185">Reference proteome</keyword>
<reference evidence="5" key="2">
    <citation type="submission" date="2022-06" db="UniProtKB">
        <authorList>
            <consortium name="EnsemblMetazoa"/>
        </authorList>
    </citation>
    <scope>IDENTIFICATION</scope>
    <source>
        <strain evidence="5">DF5081</strain>
    </source>
</reference>
<keyword evidence="3" id="KW-0732">Signal</keyword>
<feature type="disulfide bond" evidence="1">
    <location>
        <begin position="154"/>
        <end position="188"/>
    </location>
</feature>
<feature type="signal peptide" evidence="3">
    <location>
        <begin position="1"/>
        <end position="17"/>
    </location>
</feature>
<protein>
    <recommendedName>
        <fullName evidence="4">ShKT domain-containing protein</fullName>
    </recommendedName>
</protein>
<dbReference type="Pfam" id="PF01549">
    <property type="entry name" value="ShK"/>
    <property type="match status" value="4"/>
</dbReference>
<evidence type="ECO:0000256" key="3">
    <source>
        <dbReference type="SAM" id="SignalP"/>
    </source>
</evidence>
<evidence type="ECO:0000313" key="6">
    <source>
        <dbReference type="Proteomes" id="UP000005237"/>
    </source>
</evidence>
<accession>A0A8R1IMQ0</accession>
<sequence>MISSVFFLALLAHSAFGQIVSDFNCTIFTDKNVYAPTATVCSNTYSDATCALLYPPATAGDVIAPDTEIPRPVNCWSNDAGTTFNQDMKDAAIASCAKTCGYCCQTDAYSCKNVQFPRLKCDTITSAQCDSPAWRTIIAQDCPSACGFCNEGGCVDAVTNCATDMSICQNIGMQDFVNSYCQKTCDRCASSTTSSSSSGSASSATTKSSGTSCTTYDADTVTACTSWAANGFCTNTFYTDAQRKARCATTCKIC</sequence>
<comment type="caution">
    <text evidence="1">Lacks conserved residue(s) required for the propagation of feature annotation.</text>
</comment>
<feature type="domain" description="ShKT" evidence="4">
    <location>
        <begin position="154"/>
        <end position="188"/>
    </location>
</feature>
<dbReference type="PANTHER" id="PTHR21724:SF0">
    <property type="entry name" value="SHKT DOMAIN-CONTAINING PROTEIN"/>
    <property type="match status" value="1"/>
</dbReference>
<dbReference type="PANTHER" id="PTHR21724">
    <property type="entry name" value="SHKT DOMAIN-CONTAINING PROTEIN"/>
    <property type="match status" value="1"/>
</dbReference>
<dbReference type="Gene3D" id="1.10.10.1940">
    <property type="match status" value="2"/>
</dbReference>
<dbReference type="SMART" id="SM00254">
    <property type="entry name" value="ShKT"/>
    <property type="match status" value="4"/>
</dbReference>
<reference evidence="6" key="1">
    <citation type="submission" date="2010-08" db="EMBL/GenBank/DDBJ databases">
        <authorList>
            <consortium name="Caenorhabditis japonica Sequencing Consortium"/>
            <person name="Wilson R.K."/>
        </authorList>
    </citation>
    <scope>NUCLEOTIDE SEQUENCE [LARGE SCALE GENOMIC DNA]</scope>
    <source>
        <strain evidence="6">DF5081</strain>
    </source>
</reference>
<evidence type="ECO:0000259" key="4">
    <source>
        <dbReference type="PROSITE" id="PS51670"/>
    </source>
</evidence>
<dbReference type="OMA" id="TASIANC"/>
<feature type="domain" description="ShKT" evidence="4">
    <location>
        <begin position="213"/>
        <end position="254"/>
    </location>
</feature>
<evidence type="ECO:0000313" key="5">
    <source>
        <dbReference type="EnsemblMetazoa" id="CJA36110.1"/>
    </source>
</evidence>
<evidence type="ECO:0000256" key="2">
    <source>
        <dbReference type="SAM" id="MobiDB-lite"/>
    </source>
</evidence>
<feature type="region of interest" description="Disordered" evidence="2">
    <location>
        <begin position="191"/>
        <end position="213"/>
    </location>
</feature>
<dbReference type="EnsemblMetazoa" id="CJA36110.1">
    <property type="protein sequence ID" value="CJA36110.1"/>
    <property type="gene ID" value="WBGene00211957"/>
</dbReference>
<proteinExistence type="predicted"/>
<dbReference type="PROSITE" id="PS51670">
    <property type="entry name" value="SHKT"/>
    <property type="match status" value="2"/>
</dbReference>